<keyword evidence="1" id="KW-0235">DNA replication</keyword>
<gene>
    <name evidence="4" type="ORF">HXL70_03555</name>
</gene>
<dbReference type="SUPFAM" id="SSF46565">
    <property type="entry name" value="Chaperone J-domain"/>
    <property type="match status" value="1"/>
</dbReference>
<name>A0A930FPD2_9FIRM</name>
<feature type="transmembrane region" description="Helical" evidence="2">
    <location>
        <begin position="203"/>
        <end position="232"/>
    </location>
</feature>
<feature type="transmembrane region" description="Helical" evidence="2">
    <location>
        <begin position="169"/>
        <end position="191"/>
    </location>
</feature>
<dbReference type="GO" id="GO:0006260">
    <property type="term" value="P:DNA replication"/>
    <property type="evidence" value="ECO:0007669"/>
    <property type="project" value="UniProtKB-KW"/>
</dbReference>
<dbReference type="PRINTS" id="PR00625">
    <property type="entry name" value="JDOMAIN"/>
</dbReference>
<comment type="caution">
    <text evidence="4">The sequence shown here is derived from an EMBL/GenBank/DDBJ whole genome shotgun (WGS) entry which is preliminary data.</text>
</comment>
<dbReference type="SMART" id="SM00271">
    <property type="entry name" value="DnaJ"/>
    <property type="match status" value="1"/>
</dbReference>
<dbReference type="EMBL" id="JABZMK010000010">
    <property type="protein sequence ID" value="MBF1129105.1"/>
    <property type="molecule type" value="Genomic_DNA"/>
</dbReference>
<evidence type="ECO:0000313" key="4">
    <source>
        <dbReference type="EMBL" id="MBF1129105.1"/>
    </source>
</evidence>
<dbReference type="InterPro" id="IPR008523">
    <property type="entry name" value="DUF805"/>
</dbReference>
<evidence type="ECO:0000256" key="2">
    <source>
        <dbReference type="SAM" id="Phobius"/>
    </source>
</evidence>
<dbReference type="Pfam" id="PF05656">
    <property type="entry name" value="DUF805"/>
    <property type="match status" value="1"/>
</dbReference>
<keyword evidence="2" id="KW-0812">Transmembrane</keyword>
<feature type="domain" description="J" evidence="3">
    <location>
        <begin position="5"/>
        <end position="77"/>
    </location>
</feature>
<dbReference type="RefSeq" id="WP_276639169.1">
    <property type="nucleotide sequence ID" value="NZ_CAUFWP010000005.1"/>
</dbReference>
<feature type="transmembrane region" description="Helical" evidence="2">
    <location>
        <begin position="138"/>
        <end position="163"/>
    </location>
</feature>
<evidence type="ECO:0000313" key="5">
    <source>
        <dbReference type="Proteomes" id="UP000757890"/>
    </source>
</evidence>
<proteinExistence type="predicted"/>
<reference evidence="4" key="1">
    <citation type="submission" date="2020-04" db="EMBL/GenBank/DDBJ databases">
        <title>Deep metagenomics examines the oral microbiome during advanced dental caries in children, revealing novel taxa and co-occurrences with host molecules.</title>
        <authorList>
            <person name="Baker J.L."/>
            <person name="Morton J.T."/>
            <person name="Dinis M."/>
            <person name="Alvarez R."/>
            <person name="Tran N.C."/>
            <person name="Knight R."/>
            <person name="Edlund A."/>
        </authorList>
    </citation>
    <scope>NUCLEOTIDE SEQUENCE</scope>
    <source>
        <strain evidence="4">JCVI_32_bin.14</strain>
    </source>
</reference>
<dbReference type="Pfam" id="PF00226">
    <property type="entry name" value="DnaJ"/>
    <property type="match status" value="1"/>
</dbReference>
<protein>
    <submittedName>
        <fullName evidence="4">DUF805 domain-containing protein</fullName>
    </submittedName>
</protein>
<dbReference type="CDD" id="cd06257">
    <property type="entry name" value="DnaJ"/>
    <property type="match status" value="1"/>
</dbReference>
<dbReference type="InterPro" id="IPR001623">
    <property type="entry name" value="DnaJ_domain"/>
</dbReference>
<dbReference type="Proteomes" id="UP000757890">
    <property type="component" value="Unassembled WGS sequence"/>
</dbReference>
<evidence type="ECO:0000256" key="1">
    <source>
        <dbReference type="ARBA" id="ARBA00022705"/>
    </source>
</evidence>
<dbReference type="AlphaFoldDB" id="A0A930FPD2"/>
<dbReference type="Gene3D" id="1.10.287.110">
    <property type="entry name" value="DnaJ domain"/>
    <property type="match status" value="1"/>
</dbReference>
<keyword evidence="2" id="KW-0472">Membrane</keyword>
<dbReference type="GO" id="GO:0005886">
    <property type="term" value="C:plasma membrane"/>
    <property type="evidence" value="ECO:0007669"/>
    <property type="project" value="TreeGrafter"/>
</dbReference>
<dbReference type="InterPro" id="IPR036869">
    <property type="entry name" value="J_dom_sf"/>
</dbReference>
<sequence length="252" mass="29290">MDNKNYYDLLNVRPNASCREIHASYIRLLEEYKTDLNKTEEEDYFLKMAAKMNIAELEKAYAILSDAEKRKAYNDEIHIDITALPTEPASDTSPETAQVPTAANAVPTEKKTLTFIGANKRFLSHWYSFHGRTTRKEFWYAFPIIFLGLFLFNIIFSSILFFFFDPIPYDGLIVLVATSIVNSYIFCAAYTRRFHDIGRSGKWLIPFYLISWIPYFPLFVFSLACGCFLLFITTIASDRDNKYGPQWEETKK</sequence>
<dbReference type="PANTHER" id="PTHR34980">
    <property type="entry name" value="INNER MEMBRANE PROTEIN-RELATED-RELATED"/>
    <property type="match status" value="1"/>
</dbReference>
<accession>A0A930FPD2</accession>
<organism evidence="4 5">
    <name type="scientific">Dialister invisus</name>
    <dbReference type="NCBI Taxonomy" id="218538"/>
    <lineage>
        <taxon>Bacteria</taxon>
        <taxon>Bacillati</taxon>
        <taxon>Bacillota</taxon>
        <taxon>Negativicutes</taxon>
        <taxon>Veillonellales</taxon>
        <taxon>Veillonellaceae</taxon>
        <taxon>Dialister</taxon>
    </lineage>
</organism>
<keyword evidence="2" id="KW-1133">Transmembrane helix</keyword>
<evidence type="ECO:0000259" key="3">
    <source>
        <dbReference type="PROSITE" id="PS50076"/>
    </source>
</evidence>
<dbReference type="PROSITE" id="PS50076">
    <property type="entry name" value="DNAJ_2"/>
    <property type="match status" value="1"/>
</dbReference>